<dbReference type="AlphaFoldDB" id="A0A1D1VQB7"/>
<evidence type="ECO:0000256" key="5">
    <source>
        <dbReference type="ARBA" id="ARBA00023065"/>
    </source>
</evidence>
<dbReference type="PRINTS" id="PR01333">
    <property type="entry name" value="2POREKCHANEL"/>
</dbReference>
<feature type="transmembrane region" description="Helical" evidence="9">
    <location>
        <begin position="380"/>
        <end position="399"/>
    </location>
</feature>
<feature type="domain" description="Potassium channel" evidence="10">
    <location>
        <begin position="214"/>
        <end position="272"/>
    </location>
</feature>
<comment type="subcellular location">
    <subcellularLocation>
        <location evidence="1">Membrane</location>
        <topology evidence="1">Multi-pass membrane protein</topology>
    </subcellularLocation>
</comment>
<organism evidence="11 12">
    <name type="scientific">Ramazzottius varieornatus</name>
    <name type="common">Water bear</name>
    <name type="synonym">Tardigrade</name>
    <dbReference type="NCBI Taxonomy" id="947166"/>
    <lineage>
        <taxon>Eukaryota</taxon>
        <taxon>Metazoa</taxon>
        <taxon>Ecdysozoa</taxon>
        <taxon>Tardigrada</taxon>
        <taxon>Eutardigrada</taxon>
        <taxon>Parachela</taxon>
        <taxon>Hypsibioidea</taxon>
        <taxon>Ramazzottiidae</taxon>
        <taxon>Ramazzottius</taxon>
    </lineage>
</organism>
<feature type="transmembrane region" description="Helical" evidence="9">
    <location>
        <begin position="347"/>
        <end position="368"/>
    </location>
</feature>
<reference evidence="11 12" key="1">
    <citation type="journal article" date="2016" name="Nat. Commun.">
        <title>Extremotolerant tardigrade genome and improved radiotolerance of human cultured cells by tardigrade-unique protein.</title>
        <authorList>
            <person name="Hashimoto T."/>
            <person name="Horikawa D.D."/>
            <person name="Saito Y."/>
            <person name="Kuwahara H."/>
            <person name="Kozuka-Hata H."/>
            <person name="Shin-I T."/>
            <person name="Minakuchi Y."/>
            <person name="Ohishi K."/>
            <person name="Motoyama A."/>
            <person name="Aizu T."/>
            <person name="Enomoto A."/>
            <person name="Kondo K."/>
            <person name="Tanaka S."/>
            <person name="Hara Y."/>
            <person name="Koshikawa S."/>
            <person name="Sagara H."/>
            <person name="Miura T."/>
            <person name="Yokobori S."/>
            <person name="Miyagawa K."/>
            <person name="Suzuki Y."/>
            <person name="Kubo T."/>
            <person name="Oyama M."/>
            <person name="Kohara Y."/>
            <person name="Fujiyama A."/>
            <person name="Arakawa K."/>
            <person name="Katayama T."/>
            <person name="Toyoda A."/>
            <person name="Kunieda T."/>
        </authorList>
    </citation>
    <scope>NUCLEOTIDE SEQUENCE [LARGE SCALE GENOMIC DNA]</scope>
    <source>
        <strain evidence="11 12">YOKOZUNA-1</strain>
    </source>
</reference>
<dbReference type="InterPro" id="IPR003280">
    <property type="entry name" value="2pore_dom_K_chnl"/>
</dbReference>
<keyword evidence="5 8" id="KW-0406">Ion transport</keyword>
<dbReference type="GO" id="GO:0030322">
    <property type="term" value="P:stabilization of membrane potential"/>
    <property type="evidence" value="ECO:0007669"/>
    <property type="project" value="TreeGrafter"/>
</dbReference>
<keyword evidence="6 9" id="KW-0472">Membrane</keyword>
<dbReference type="Pfam" id="PF07885">
    <property type="entry name" value="Ion_trans_2"/>
    <property type="match status" value="2"/>
</dbReference>
<proteinExistence type="inferred from homology"/>
<accession>A0A1D1VQB7</accession>
<protein>
    <recommendedName>
        <fullName evidence="10">Potassium channel domain-containing protein</fullName>
    </recommendedName>
</protein>
<comment type="caution">
    <text evidence="11">The sequence shown here is derived from an EMBL/GenBank/DDBJ whole genome shotgun (WGS) entry which is preliminary data.</text>
</comment>
<evidence type="ECO:0000313" key="11">
    <source>
        <dbReference type="EMBL" id="GAV03750.1"/>
    </source>
</evidence>
<dbReference type="PANTHER" id="PTHR11003:SF352">
    <property type="entry name" value="BCDNA.GH04802-RELATED"/>
    <property type="match status" value="1"/>
</dbReference>
<keyword evidence="12" id="KW-1185">Reference proteome</keyword>
<evidence type="ECO:0000256" key="7">
    <source>
        <dbReference type="ARBA" id="ARBA00023303"/>
    </source>
</evidence>
<feature type="transmembrane region" description="Helical" evidence="9">
    <location>
        <begin position="411"/>
        <end position="432"/>
    </location>
</feature>
<keyword evidence="3 8" id="KW-0812">Transmembrane</keyword>
<dbReference type="OrthoDB" id="297496at2759"/>
<gene>
    <name evidence="11" type="primary">RvY_14133</name>
    <name evidence="11" type="synonym">RvY_14133.1</name>
    <name evidence="11" type="ORF">RvY_14133-1</name>
</gene>
<evidence type="ECO:0000256" key="3">
    <source>
        <dbReference type="ARBA" id="ARBA00022692"/>
    </source>
</evidence>
<feature type="domain" description="Potassium channel" evidence="10">
    <location>
        <begin position="357"/>
        <end position="435"/>
    </location>
</feature>
<evidence type="ECO:0000256" key="8">
    <source>
        <dbReference type="RuleBase" id="RU003857"/>
    </source>
</evidence>
<keyword evidence="7 8" id="KW-0407">Ion channel</keyword>
<dbReference type="InterPro" id="IPR013099">
    <property type="entry name" value="K_chnl_dom"/>
</dbReference>
<evidence type="ECO:0000256" key="6">
    <source>
        <dbReference type="ARBA" id="ARBA00023136"/>
    </source>
</evidence>
<keyword evidence="4 9" id="KW-1133">Transmembrane helix</keyword>
<dbReference type="Gene3D" id="1.10.287.70">
    <property type="match status" value="1"/>
</dbReference>
<evidence type="ECO:0000256" key="1">
    <source>
        <dbReference type="ARBA" id="ARBA00004141"/>
    </source>
</evidence>
<dbReference type="GO" id="GO:0005886">
    <property type="term" value="C:plasma membrane"/>
    <property type="evidence" value="ECO:0007669"/>
    <property type="project" value="TreeGrafter"/>
</dbReference>
<dbReference type="STRING" id="947166.A0A1D1VQB7"/>
<evidence type="ECO:0000256" key="9">
    <source>
        <dbReference type="SAM" id="Phobius"/>
    </source>
</evidence>
<dbReference type="SUPFAM" id="SSF81324">
    <property type="entry name" value="Voltage-gated potassium channels"/>
    <property type="match status" value="2"/>
</dbReference>
<dbReference type="PANTHER" id="PTHR11003">
    <property type="entry name" value="POTASSIUM CHANNEL, SUBFAMILY K"/>
    <property type="match status" value="1"/>
</dbReference>
<dbReference type="GO" id="GO:0015271">
    <property type="term" value="F:outward rectifier potassium channel activity"/>
    <property type="evidence" value="ECO:0007669"/>
    <property type="project" value="TreeGrafter"/>
</dbReference>
<evidence type="ECO:0000256" key="4">
    <source>
        <dbReference type="ARBA" id="ARBA00022989"/>
    </source>
</evidence>
<sequence length="491" mass="55242">MAENVILISKRKRRCGCRKCCRITSAYLFSHVGLTALVVAYSIMGGFLFQYLEGPSEDLSQNCTTFCQPIKSLAQRHFGSSVDAGWHANANLEDQARLDMVKQATIQRLWNLTLDFNVLWKDNWTIQAETQLNALLASVHNLSVERSDRSRGTLTVLPLECTTICRDVPLNNSDGSDKSNGSVRYERKRQELDQHSGSWIVYQKQQGVDNGKRTSGEWTLASSFLYAFSVITTIGYGHVTPSTLQGKMVTVLYAIVGIPIMLLFLRNIGICLAVIFRRLFAHLFSCSADGLDPNYRRASRCSIRVRRHSKRDSEPSQAAPSLFEIERLDQTVADGTQTEETPKKRKVHVPVVCCLLIMISYVLSGSLLFALWEDWPFLDAFYFCFVTLTTIGFGDLVPGAMLEQDPSSQKLIGCCVYVLLGLALIACCFNLMQEQVRWYAVSLAKCVGILPHERRPSDECHERRQSCVVRNGEQNEEQERIIVATQVDHGT</sequence>
<keyword evidence="2 8" id="KW-0813">Transport</keyword>
<feature type="transmembrane region" description="Helical" evidence="9">
    <location>
        <begin position="32"/>
        <end position="52"/>
    </location>
</feature>
<evidence type="ECO:0000259" key="10">
    <source>
        <dbReference type="Pfam" id="PF07885"/>
    </source>
</evidence>
<dbReference type="Proteomes" id="UP000186922">
    <property type="component" value="Unassembled WGS sequence"/>
</dbReference>
<dbReference type="EMBL" id="BDGG01000010">
    <property type="protein sequence ID" value="GAV03750.1"/>
    <property type="molecule type" value="Genomic_DNA"/>
</dbReference>
<name>A0A1D1VQB7_RAMVA</name>
<feature type="transmembrane region" description="Helical" evidence="9">
    <location>
        <begin position="251"/>
        <end position="276"/>
    </location>
</feature>
<comment type="similarity">
    <text evidence="8">Belongs to the two pore domain potassium channel (TC 1.A.1.8) family.</text>
</comment>
<evidence type="ECO:0000313" key="12">
    <source>
        <dbReference type="Proteomes" id="UP000186922"/>
    </source>
</evidence>
<evidence type="ECO:0000256" key="2">
    <source>
        <dbReference type="ARBA" id="ARBA00022448"/>
    </source>
</evidence>
<dbReference type="GO" id="GO:0022841">
    <property type="term" value="F:potassium ion leak channel activity"/>
    <property type="evidence" value="ECO:0007669"/>
    <property type="project" value="TreeGrafter"/>
</dbReference>